<dbReference type="Gene3D" id="3.40.50.1010">
    <property type="entry name" value="5'-nuclease"/>
    <property type="match status" value="1"/>
</dbReference>
<evidence type="ECO:0000259" key="7">
    <source>
        <dbReference type="Pfam" id="PF01850"/>
    </source>
</evidence>
<evidence type="ECO:0000256" key="2">
    <source>
        <dbReference type="ARBA" id="ARBA00022722"/>
    </source>
</evidence>
<reference evidence="8 9" key="2">
    <citation type="journal article" date="2010" name="Stand. Genomic Sci.">
        <title>Complete genome sequence of Xylanimonas cellulosilytica type strain (XIL07).</title>
        <authorList>
            <person name="Foster B."/>
            <person name="Pukall R."/>
            <person name="Abt B."/>
            <person name="Nolan M."/>
            <person name="Glavina Del Rio T."/>
            <person name="Chen F."/>
            <person name="Lucas S."/>
            <person name="Tice H."/>
            <person name="Pitluck S."/>
            <person name="Cheng J.-F."/>
            <person name="Chertkov O."/>
            <person name="Brettin T."/>
            <person name="Han C."/>
            <person name="Detter J.C."/>
            <person name="Bruce D."/>
            <person name="Goodwin L."/>
            <person name="Ivanova N."/>
            <person name="Mavromatis K."/>
            <person name="Pati A."/>
            <person name="Mikhailova N."/>
            <person name="Chen A."/>
            <person name="Palaniappan K."/>
            <person name="Land M."/>
            <person name="Hauser L."/>
            <person name="Chang Y.-J."/>
            <person name="Jeffries C.D."/>
            <person name="Chain P."/>
            <person name="Rohde M."/>
            <person name="Goeker M."/>
            <person name="Bristow J."/>
            <person name="Eisen J.A."/>
            <person name="Markowitz V."/>
            <person name="Hugenholtz P."/>
            <person name="Kyrpides N.C."/>
            <person name="Klenk H.-P."/>
            <person name="Lapidus A."/>
        </authorList>
    </citation>
    <scope>NUCLEOTIDE SEQUENCE [LARGE SCALE GENOMIC DNA]</scope>
    <source>
        <strain evidence="9">DSM 15894 / CECT 5975 / LMG 20990 / XIL07</strain>
    </source>
</reference>
<dbReference type="GO" id="GO:0090729">
    <property type="term" value="F:toxin activity"/>
    <property type="evidence" value="ECO:0007669"/>
    <property type="project" value="UniProtKB-KW"/>
</dbReference>
<dbReference type="Pfam" id="PF01850">
    <property type="entry name" value="PIN"/>
    <property type="match status" value="1"/>
</dbReference>
<proteinExistence type="inferred from homology"/>
<dbReference type="eggNOG" id="COG1848">
    <property type="taxonomic scope" value="Bacteria"/>
</dbReference>
<dbReference type="EC" id="3.1.-.-" evidence="6"/>
<comment type="cofactor">
    <cofactor evidence="6">
        <name>Mg(2+)</name>
        <dbReference type="ChEBI" id="CHEBI:18420"/>
    </cofactor>
</comment>
<dbReference type="Proteomes" id="UP000002255">
    <property type="component" value="Chromosome"/>
</dbReference>
<gene>
    <name evidence="6" type="primary">vapC</name>
    <name evidence="8" type="ordered locus">Xcel_1016</name>
</gene>
<dbReference type="RefSeq" id="WP_012877789.1">
    <property type="nucleotide sequence ID" value="NC_013530.1"/>
</dbReference>
<evidence type="ECO:0000256" key="5">
    <source>
        <dbReference type="ARBA" id="ARBA00022842"/>
    </source>
</evidence>
<feature type="domain" description="PIN" evidence="7">
    <location>
        <begin position="5"/>
        <end position="118"/>
    </location>
</feature>
<keyword evidence="6" id="KW-0800">Toxin</keyword>
<dbReference type="GO" id="GO:0016787">
    <property type="term" value="F:hydrolase activity"/>
    <property type="evidence" value="ECO:0007669"/>
    <property type="project" value="UniProtKB-KW"/>
</dbReference>
<keyword evidence="4 6" id="KW-0378">Hydrolase</keyword>
<dbReference type="AlphaFoldDB" id="D1BYX2"/>
<protein>
    <recommendedName>
        <fullName evidence="6">Ribonuclease VapC</fullName>
        <shortName evidence="6">RNase VapC</shortName>
        <ecNumber evidence="6">3.1.-.-</ecNumber>
    </recommendedName>
    <alternativeName>
        <fullName evidence="6">Toxin VapC</fullName>
    </alternativeName>
</protein>
<dbReference type="InterPro" id="IPR029060">
    <property type="entry name" value="PIN-like_dom_sf"/>
</dbReference>
<evidence type="ECO:0000256" key="6">
    <source>
        <dbReference type="HAMAP-Rule" id="MF_00265"/>
    </source>
</evidence>
<keyword evidence="5 6" id="KW-0460">Magnesium</keyword>
<keyword evidence="2 6" id="KW-0540">Nuclease</keyword>
<evidence type="ECO:0000256" key="3">
    <source>
        <dbReference type="ARBA" id="ARBA00022723"/>
    </source>
</evidence>
<organism evidence="8 9">
    <name type="scientific">Xylanimonas cellulosilytica (strain DSM 15894 / JCM 12276 / CECT 5975 / KCTC 9989 / LMG 20990 / NBRC 107835 / XIL07)</name>
    <dbReference type="NCBI Taxonomy" id="446471"/>
    <lineage>
        <taxon>Bacteria</taxon>
        <taxon>Bacillati</taxon>
        <taxon>Actinomycetota</taxon>
        <taxon>Actinomycetes</taxon>
        <taxon>Micrococcales</taxon>
        <taxon>Promicromonosporaceae</taxon>
        <taxon>Xylanimonas</taxon>
    </lineage>
</organism>
<comment type="function">
    <text evidence="6">Toxic component of a toxin-antitoxin (TA) system. An RNase.</text>
</comment>
<dbReference type="KEGG" id="xce:Xcel_1016"/>
<feature type="binding site" evidence="6">
    <location>
        <position position="95"/>
    </location>
    <ligand>
        <name>Mg(2+)</name>
        <dbReference type="ChEBI" id="CHEBI:18420"/>
    </ligand>
</feature>
<dbReference type="SUPFAM" id="SSF88723">
    <property type="entry name" value="PIN domain-like"/>
    <property type="match status" value="1"/>
</dbReference>
<evidence type="ECO:0000256" key="4">
    <source>
        <dbReference type="ARBA" id="ARBA00022801"/>
    </source>
</evidence>
<comment type="similarity">
    <text evidence="6">Belongs to the PINc/VapC protein family.</text>
</comment>
<dbReference type="OrthoDB" id="3696351at2"/>
<feature type="binding site" evidence="6">
    <location>
        <position position="8"/>
    </location>
    <ligand>
        <name>Mg(2+)</name>
        <dbReference type="ChEBI" id="CHEBI:18420"/>
    </ligand>
</feature>
<dbReference type="InterPro" id="IPR002716">
    <property type="entry name" value="PIN_dom"/>
</dbReference>
<dbReference type="HOGENOM" id="CLU_148501_0_0_11"/>
<name>D1BYX2_XYLCX</name>
<reference evidence="9" key="1">
    <citation type="submission" date="2009-11" db="EMBL/GenBank/DDBJ databases">
        <title>The complete chromosome of Xylanimonas cellulosilytica DSM 15894.</title>
        <authorList>
            <consortium name="US DOE Joint Genome Institute (JGI-PGF)"/>
            <person name="Lucas S."/>
            <person name="Copeland A."/>
            <person name="Lapidus A."/>
            <person name="Glavina del Rio T."/>
            <person name="Dalin E."/>
            <person name="Tice H."/>
            <person name="Bruce D."/>
            <person name="Goodwin L."/>
            <person name="Pitluck S."/>
            <person name="Kyrpides N."/>
            <person name="Mavromatis K."/>
            <person name="Ivanova N."/>
            <person name="Mikhailova N."/>
            <person name="Foster B."/>
            <person name="Clum A."/>
            <person name="Brettin T."/>
            <person name="Detter J.C."/>
            <person name="Han C."/>
            <person name="Larimer F."/>
            <person name="Land M."/>
            <person name="Hauser L."/>
            <person name="Markowitz V."/>
            <person name="Cheng J.F."/>
            <person name="Hugenholtz P."/>
            <person name="Woyke T."/>
            <person name="Wu D."/>
            <person name="Gehrich-Schroeter G."/>
            <person name="Schneider S."/>
            <person name="Pukall S.R."/>
            <person name="Klenk H.P."/>
            <person name="Eisen J.A."/>
        </authorList>
    </citation>
    <scope>NUCLEOTIDE SEQUENCE [LARGE SCALE GENOMIC DNA]</scope>
    <source>
        <strain evidence="9">DSM 15894 / CECT 5975 / LMG 20990 / XIL07</strain>
    </source>
</reference>
<accession>D1BYX2</accession>
<keyword evidence="3 6" id="KW-0479">Metal-binding</keyword>
<evidence type="ECO:0000256" key="1">
    <source>
        <dbReference type="ARBA" id="ARBA00022649"/>
    </source>
</evidence>
<sequence length="135" mass="13926">MARVIVVDANVVIAASSPGHVHHDDAVRLAFTAGSTGMCLHPLTLAEVLVGPARSGVQHEARRALAAAGFRLAPEDPAPEDVALVRARTSLRMPDAVVLATAQALDADLATFDNRLAREARAIGVAVHGAARGGE</sequence>
<dbReference type="GO" id="GO:0000287">
    <property type="term" value="F:magnesium ion binding"/>
    <property type="evidence" value="ECO:0007669"/>
    <property type="project" value="UniProtKB-UniRule"/>
</dbReference>
<dbReference type="GO" id="GO:0004540">
    <property type="term" value="F:RNA nuclease activity"/>
    <property type="evidence" value="ECO:0007669"/>
    <property type="project" value="InterPro"/>
</dbReference>
<dbReference type="HAMAP" id="MF_00265">
    <property type="entry name" value="VapC_Nob1"/>
    <property type="match status" value="1"/>
</dbReference>
<evidence type="ECO:0000313" key="9">
    <source>
        <dbReference type="Proteomes" id="UP000002255"/>
    </source>
</evidence>
<dbReference type="STRING" id="446471.Xcel_1016"/>
<keyword evidence="1 6" id="KW-1277">Toxin-antitoxin system</keyword>
<dbReference type="CDD" id="cd09854">
    <property type="entry name" value="PIN_VapC-like"/>
    <property type="match status" value="1"/>
</dbReference>
<keyword evidence="9" id="KW-1185">Reference proteome</keyword>
<dbReference type="InterPro" id="IPR022907">
    <property type="entry name" value="VapC_family"/>
</dbReference>
<evidence type="ECO:0000313" key="8">
    <source>
        <dbReference type="EMBL" id="ACZ30047.1"/>
    </source>
</evidence>
<dbReference type="EMBL" id="CP001821">
    <property type="protein sequence ID" value="ACZ30047.1"/>
    <property type="molecule type" value="Genomic_DNA"/>
</dbReference>